<evidence type="ECO:0000256" key="3">
    <source>
        <dbReference type="ARBA" id="ARBA00022448"/>
    </source>
</evidence>
<evidence type="ECO:0000256" key="6">
    <source>
        <dbReference type="ARBA" id="ARBA00022692"/>
    </source>
</evidence>
<dbReference type="SUPFAM" id="SSF103054">
    <property type="entry name" value="General secretion pathway protein M, EpsM"/>
    <property type="match status" value="1"/>
</dbReference>
<dbReference type="Pfam" id="PF04612">
    <property type="entry name" value="T2SSM"/>
    <property type="match status" value="1"/>
</dbReference>
<keyword evidence="9 10" id="KW-0472">Membrane</keyword>
<dbReference type="STRING" id="914150.TQ33_0273"/>
<dbReference type="PIRSF" id="PIRSF006291">
    <property type="entry name" value="GspM"/>
    <property type="match status" value="1"/>
</dbReference>
<evidence type="ECO:0000256" key="9">
    <source>
        <dbReference type="ARBA" id="ARBA00023136"/>
    </source>
</evidence>
<dbReference type="AlphaFoldDB" id="A0A0F6TNY3"/>
<keyword evidence="13" id="KW-1185">Reference proteome</keyword>
<evidence type="ECO:0000256" key="8">
    <source>
        <dbReference type="ARBA" id="ARBA00022989"/>
    </source>
</evidence>
<proteinExistence type="inferred from homology"/>
<keyword evidence="6 11" id="KW-0812">Transmembrane</keyword>
<evidence type="ECO:0000256" key="11">
    <source>
        <dbReference type="SAM" id="Phobius"/>
    </source>
</evidence>
<dbReference type="EMBL" id="CP010975">
    <property type="protein sequence ID" value="AKE51262.1"/>
    <property type="molecule type" value="Genomic_DNA"/>
</dbReference>
<keyword evidence="5 10" id="KW-0997">Cell inner membrane</keyword>
<comment type="similarity">
    <text evidence="2 10">Belongs to the GSP M family.</text>
</comment>
<dbReference type="Gene3D" id="3.30.1360.100">
    <property type="entry name" value="General secretion pathway protein M, EpsM"/>
    <property type="match status" value="1"/>
</dbReference>
<dbReference type="InterPro" id="IPR023229">
    <property type="entry name" value="T2SS_M_periplasmic_sf"/>
</dbReference>
<reference evidence="12 13" key="1">
    <citation type="submission" date="2015-02" db="EMBL/GenBank/DDBJ databases">
        <title>Complete genome sequence of Kangiella geojedonensis strain YCS-5T.</title>
        <authorList>
            <person name="Kim K.M."/>
        </authorList>
    </citation>
    <scope>NUCLEOTIDE SEQUENCE [LARGE SCALE GENOMIC DNA]</scope>
    <source>
        <strain evidence="12 13">YCS-5</strain>
    </source>
</reference>
<feature type="transmembrane region" description="Helical" evidence="11">
    <location>
        <begin position="21"/>
        <end position="39"/>
    </location>
</feature>
<dbReference type="Proteomes" id="UP000034071">
    <property type="component" value="Chromosome"/>
</dbReference>
<keyword evidence="7 10" id="KW-0653">Protein transport</keyword>
<dbReference type="HOGENOM" id="CLU_118900_3_0_6"/>
<evidence type="ECO:0000256" key="7">
    <source>
        <dbReference type="ARBA" id="ARBA00022927"/>
    </source>
</evidence>
<evidence type="ECO:0000256" key="10">
    <source>
        <dbReference type="PIRNR" id="PIRNR006291"/>
    </source>
</evidence>
<protein>
    <recommendedName>
        <fullName evidence="10">Type II secretion system protein M</fullName>
        <shortName evidence="10">T2SS protein M</shortName>
    </recommendedName>
    <alternativeName>
        <fullName evidence="10">General secretion pathway protein M</fullName>
    </alternativeName>
</protein>
<evidence type="ECO:0000256" key="4">
    <source>
        <dbReference type="ARBA" id="ARBA00022475"/>
    </source>
</evidence>
<comment type="subcellular location">
    <subcellularLocation>
        <location evidence="1">Cell inner membrane</location>
        <topology evidence="1">Single-pass membrane protein</topology>
    </subcellularLocation>
</comment>
<evidence type="ECO:0000313" key="13">
    <source>
        <dbReference type="Proteomes" id="UP000034071"/>
    </source>
</evidence>
<keyword evidence="4 10" id="KW-1003">Cell membrane</keyword>
<name>A0A0F6TNY3_9GAMM</name>
<comment type="function">
    <text evidence="10">Inner membrane component of the type II secretion system required for the energy-dependent secretion of extracellular factors such as proteases and toxins from the periplasm.</text>
</comment>
<dbReference type="InterPro" id="IPR007690">
    <property type="entry name" value="T2SS_GspM"/>
</dbReference>
<dbReference type="GO" id="GO:0005886">
    <property type="term" value="C:plasma membrane"/>
    <property type="evidence" value="ECO:0007669"/>
    <property type="project" value="UniProtKB-SubCell"/>
</dbReference>
<sequence length="160" mass="18214">MKAIKDWYSGLNQRERSMVTILGVMMILLIIFIAVVLPIKKYVNGLNDGVRQLESDLPVVASKVQALQARSGNNPQVTRQSLNQLITNSSKRYGLKFSRIEERKRDEEIQVRLDDVEFDQLLRWVGQLEQQQGLVIDTLRVSDNDESGIVDASVKFIKPS</sequence>
<gene>
    <name evidence="12" type="ORF">TQ33_0273</name>
</gene>
<evidence type="ECO:0000313" key="12">
    <source>
        <dbReference type="EMBL" id="AKE51262.1"/>
    </source>
</evidence>
<dbReference type="GO" id="GO:0015627">
    <property type="term" value="C:type II protein secretion system complex"/>
    <property type="evidence" value="ECO:0007669"/>
    <property type="project" value="InterPro"/>
</dbReference>
<evidence type="ECO:0000256" key="5">
    <source>
        <dbReference type="ARBA" id="ARBA00022519"/>
    </source>
</evidence>
<keyword evidence="3 10" id="KW-0813">Transport</keyword>
<keyword evidence="8 11" id="KW-1133">Transmembrane helix</keyword>
<dbReference type="GO" id="GO:0015628">
    <property type="term" value="P:protein secretion by the type II secretion system"/>
    <property type="evidence" value="ECO:0007669"/>
    <property type="project" value="InterPro"/>
</dbReference>
<accession>A0A0F6TNY3</accession>
<evidence type="ECO:0000256" key="1">
    <source>
        <dbReference type="ARBA" id="ARBA00004377"/>
    </source>
</evidence>
<dbReference type="OrthoDB" id="6624834at2"/>
<evidence type="ECO:0000256" key="2">
    <source>
        <dbReference type="ARBA" id="ARBA00010637"/>
    </source>
</evidence>
<dbReference type="KEGG" id="kge:TQ33_0273"/>
<organism evidence="12 13">
    <name type="scientific">Kangiella geojedonensis</name>
    <dbReference type="NCBI Taxonomy" id="914150"/>
    <lineage>
        <taxon>Bacteria</taxon>
        <taxon>Pseudomonadati</taxon>
        <taxon>Pseudomonadota</taxon>
        <taxon>Gammaproteobacteria</taxon>
        <taxon>Kangiellales</taxon>
        <taxon>Kangiellaceae</taxon>
        <taxon>Kangiella</taxon>
    </lineage>
</organism>